<dbReference type="RefSeq" id="WP_237158293.1">
    <property type="nucleotide sequence ID" value="NZ_PECB01000003.1"/>
</dbReference>
<dbReference type="EMBL" id="PECC01000027">
    <property type="protein sequence ID" value="TDZ50770.1"/>
    <property type="molecule type" value="Genomic_DNA"/>
</dbReference>
<dbReference type="InterPro" id="IPR050109">
    <property type="entry name" value="HTH-type_TetR-like_transc_reg"/>
</dbReference>
<comment type="caution">
    <text evidence="4">The sequence shown here is derived from an EMBL/GenBank/DDBJ whole genome shotgun (WGS) entry which is preliminary data.</text>
</comment>
<keyword evidence="1 2" id="KW-0238">DNA-binding</keyword>
<feature type="DNA-binding region" description="H-T-H motif" evidence="2">
    <location>
        <begin position="44"/>
        <end position="63"/>
    </location>
</feature>
<feature type="domain" description="HTH tetR-type" evidence="3">
    <location>
        <begin position="21"/>
        <end position="81"/>
    </location>
</feature>
<dbReference type="Pfam" id="PF00440">
    <property type="entry name" value="TetR_N"/>
    <property type="match status" value="1"/>
</dbReference>
<dbReference type="PANTHER" id="PTHR30055">
    <property type="entry name" value="HTH-TYPE TRANSCRIPTIONAL REGULATOR RUTR"/>
    <property type="match status" value="1"/>
</dbReference>
<protein>
    <submittedName>
        <fullName evidence="4">DNA-binding transcriptional repressor AcrR</fullName>
    </submittedName>
</protein>
<dbReference type="SUPFAM" id="SSF46689">
    <property type="entry name" value="Homeodomain-like"/>
    <property type="match status" value="1"/>
</dbReference>
<dbReference type="GO" id="GO:0000976">
    <property type="term" value="F:transcription cis-regulatory region binding"/>
    <property type="evidence" value="ECO:0007669"/>
    <property type="project" value="TreeGrafter"/>
</dbReference>
<evidence type="ECO:0000313" key="4">
    <source>
        <dbReference type="EMBL" id="TDZ50770.1"/>
    </source>
</evidence>
<accession>A0A4R8R6H8</accession>
<reference evidence="4 5" key="1">
    <citation type="journal article" date="2019" name="Sci. Rep.">
        <title>Extended insight into the Mycobacterium chelonae-abscessus complex through whole genome sequencing of Mycobacterium salmoniphilum outbreak and Mycobacterium salmoniphilum-like strains.</title>
        <authorList>
            <person name="Behra P.R.K."/>
            <person name="Das S."/>
            <person name="Pettersson B.M.F."/>
            <person name="Shirreff L."/>
            <person name="DuCote T."/>
            <person name="Jacobsson K.G."/>
            <person name="Ennis D.G."/>
            <person name="Kirsebom L.A."/>
        </authorList>
    </citation>
    <scope>NUCLEOTIDE SEQUENCE [LARGE SCALE GENOMIC DNA]</scope>
    <source>
        <strain evidence="4 5">CCUG 63697</strain>
    </source>
</reference>
<keyword evidence="5" id="KW-1185">Reference proteome</keyword>
<sequence length="232" mass="26049">MTTADFLRRVTDPGPSAVQIDEITTRILQVALQQFEMIGVRRTTLQDVARRSGVGRATLYRRFPTRDALVEAVVFSEVRRYLAGNVRARAHGETPEERMINSTVFTVTFLRDHALLNKLLQTEPETVLPGFTVDADDLIKFIVDQSTAAWGIELFGDGALTPDQERHLRTAAELTTRLAISFILTPNSGIDLDTDDQIREYARNYILPIYTTAPAYKRSRLSPLAPDRESLG</sequence>
<evidence type="ECO:0000256" key="2">
    <source>
        <dbReference type="PROSITE-ProRule" id="PRU00335"/>
    </source>
</evidence>
<dbReference type="AlphaFoldDB" id="A0A4R8R6H8"/>
<gene>
    <name evidence="4" type="ORF">CCUG63697_02279</name>
</gene>
<organism evidence="4 5">
    <name type="scientific">Mycobacteroides franklinii</name>
    <dbReference type="NCBI Taxonomy" id="948102"/>
    <lineage>
        <taxon>Bacteria</taxon>
        <taxon>Bacillati</taxon>
        <taxon>Actinomycetota</taxon>
        <taxon>Actinomycetes</taxon>
        <taxon>Mycobacteriales</taxon>
        <taxon>Mycobacteriaceae</taxon>
        <taxon>Mycobacteroides</taxon>
    </lineage>
</organism>
<dbReference type="InterPro" id="IPR001647">
    <property type="entry name" value="HTH_TetR"/>
</dbReference>
<proteinExistence type="predicted"/>
<evidence type="ECO:0000259" key="3">
    <source>
        <dbReference type="PROSITE" id="PS50977"/>
    </source>
</evidence>
<dbReference type="PRINTS" id="PR00455">
    <property type="entry name" value="HTHTETR"/>
</dbReference>
<dbReference type="PANTHER" id="PTHR30055:SF153">
    <property type="entry name" value="HTH-TYPE TRANSCRIPTIONAL REPRESSOR RV3405C"/>
    <property type="match status" value="1"/>
</dbReference>
<dbReference type="Proteomes" id="UP000295165">
    <property type="component" value="Unassembled WGS sequence"/>
</dbReference>
<dbReference type="Gene3D" id="1.10.357.10">
    <property type="entry name" value="Tetracycline Repressor, domain 2"/>
    <property type="match status" value="1"/>
</dbReference>
<evidence type="ECO:0000256" key="1">
    <source>
        <dbReference type="ARBA" id="ARBA00023125"/>
    </source>
</evidence>
<dbReference type="GO" id="GO:0003700">
    <property type="term" value="F:DNA-binding transcription factor activity"/>
    <property type="evidence" value="ECO:0007669"/>
    <property type="project" value="TreeGrafter"/>
</dbReference>
<evidence type="ECO:0000313" key="5">
    <source>
        <dbReference type="Proteomes" id="UP000295165"/>
    </source>
</evidence>
<name>A0A4R8R6H8_9MYCO</name>
<dbReference type="InterPro" id="IPR009057">
    <property type="entry name" value="Homeodomain-like_sf"/>
</dbReference>
<dbReference type="PROSITE" id="PS50977">
    <property type="entry name" value="HTH_TETR_2"/>
    <property type="match status" value="1"/>
</dbReference>